<evidence type="ECO:0000256" key="2">
    <source>
        <dbReference type="SAM" id="Phobius"/>
    </source>
</evidence>
<evidence type="ECO:0000256" key="1">
    <source>
        <dbReference type="SAM" id="Coils"/>
    </source>
</evidence>
<proteinExistence type="predicted"/>
<dbReference type="RefSeq" id="WP_109060495.1">
    <property type="nucleotide sequence ID" value="NZ_QETA01000001.1"/>
</dbReference>
<evidence type="ECO:0000313" key="3">
    <source>
        <dbReference type="EMBL" id="PWF25092.1"/>
    </source>
</evidence>
<keyword evidence="2" id="KW-0812">Transmembrane</keyword>
<protein>
    <submittedName>
        <fullName evidence="3">Uncharacterized protein</fullName>
    </submittedName>
</protein>
<dbReference type="AlphaFoldDB" id="A0A2V1K802"/>
<keyword evidence="4" id="KW-1185">Reference proteome</keyword>
<evidence type="ECO:0000313" key="4">
    <source>
        <dbReference type="Proteomes" id="UP000245212"/>
    </source>
</evidence>
<feature type="coiled-coil region" evidence="1">
    <location>
        <begin position="74"/>
        <end position="115"/>
    </location>
</feature>
<dbReference type="EMBL" id="QETA01000001">
    <property type="protein sequence ID" value="PWF25092.1"/>
    <property type="molecule type" value="Genomic_DNA"/>
</dbReference>
<keyword evidence="2" id="KW-0472">Membrane</keyword>
<organism evidence="3 4">
    <name type="scientific">Corticimicrobacter populi</name>
    <dbReference type="NCBI Taxonomy" id="2175229"/>
    <lineage>
        <taxon>Bacteria</taxon>
        <taxon>Pseudomonadati</taxon>
        <taxon>Pseudomonadota</taxon>
        <taxon>Betaproteobacteria</taxon>
        <taxon>Burkholderiales</taxon>
        <taxon>Alcaligenaceae</taxon>
        <taxon>Corticimicrobacter</taxon>
    </lineage>
</organism>
<dbReference type="Proteomes" id="UP000245212">
    <property type="component" value="Unassembled WGS sequence"/>
</dbReference>
<comment type="caution">
    <text evidence="3">The sequence shown here is derived from an EMBL/GenBank/DDBJ whole genome shotgun (WGS) entry which is preliminary data.</text>
</comment>
<gene>
    <name evidence="3" type="ORF">DD235_02695</name>
</gene>
<feature type="transmembrane region" description="Helical" evidence="2">
    <location>
        <begin position="28"/>
        <end position="46"/>
    </location>
</feature>
<name>A0A2V1K802_9BURK</name>
<keyword evidence="1" id="KW-0175">Coiled coil</keyword>
<accession>A0A2V1K802</accession>
<dbReference type="Pfam" id="PF20567">
    <property type="entry name" value="DUF6776"/>
    <property type="match status" value="1"/>
</dbReference>
<keyword evidence="2" id="KW-1133">Transmembrane helix</keyword>
<dbReference type="InterPro" id="IPR046703">
    <property type="entry name" value="DUF6776"/>
</dbReference>
<sequence length="233" mass="26041">MALFKKSQPVLFQSSYDSRRRGFRLPRWLILLLLGIIMGASGLLFLQKNYGAQRLTVAESQALTNELQVTKQSQQQLQGNLEQTSQALDDSQRSVQQLEQSLAQERQALEPLREDIRLFLEAMPADPRSSPVGVRAGRFLRQDQGLYYHVLLTNDSNLDTPFSGKLTLSVAGVYPSGRSETLMLEPVDVSFGQYEHVHGLSPLPEGFRPGRVTIQVSDTEGKAQGMRIINVRG</sequence>
<reference evidence="4" key="1">
    <citation type="submission" date="2018-05" db="EMBL/GenBank/DDBJ databases">
        <authorList>
            <person name="Li Y."/>
        </authorList>
    </citation>
    <scope>NUCLEOTIDE SEQUENCE [LARGE SCALE GENOMIC DNA]</scope>
    <source>
        <strain evidence="4">3d-2-2</strain>
    </source>
</reference>